<dbReference type="InterPro" id="IPR013783">
    <property type="entry name" value="Ig-like_fold"/>
</dbReference>
<evidence type="ECO:0008006" key="3">
    <source>
        <dbReference type="Google" id="ProtNLM"/>
    </source>
</evidence>
<name>A0A8E1R0E7_9BACT</name>
<protein>
    <recommendedName>
        <fullName evidence="3">Hemin-binding protein</fullName>
    </recommendedName>
</protein>
<reference evidence="1 2" key="1">
    <citation type="submission" date="2015-06" db="EMBL/GenBank/DDBJ databases">
        <title>Prevotella sp. 109, sp. nov., a novel member of the family Prevotellaceae isolated from human faeces.</title>
        <authorList>
            <person name="Shkoporov A.N."/>
            <person name="Chaplin A.V."/>
            <person name="Kafarskaia L.I."/>
            <person name="Efimov B.A."/>
        </authorList>
    </citation>
    <scope>NUCLEOTIDE SEQUENCE [LARGE SCALE GENOMIC DNA]</scope>
    <source>
        <strain evidence="1 2">109</strain>
    </source>
</reference>
<comment type="caution">
    <text evidence="1">The sequence shown here is derived from an EMBL/GenBank/DDBJ whole genome shotgun (WGS) entry which is preliminary data.</text>
</comment>
<dbReference type="AlphaFoldDB" id="A0A8E1R0E7"/>
<keyword evidence="2" id="KW-1185">Reference proteome</keyword>
<accession>A0A8E1R0E7</accession>
<dbReference type="EMBL" id="LFQU01000006">
    <property type="protein sequence ID" value="KOO69011.1"/>
    <property type="molecule type" value="Genomic_DNA"/>
</dbReference>
<organism evidence="1 2">
    <name type="scientific">Xylanibacter rarus</name>
    <dbReference type="NCBI Taxonomy" id="1676614"/>
    <lineage>
        <taxon>Bacteria</taxon>
        <taxon>Pseudomonadati</taxon>
        <taxon>Bacteroidota</taxon>
        <taxon>Bacteroidia</taxon>
        <taxon>Bacteroidales</taxon>
        <taxon>Prevotellaceae</taxon>
        <taxon>Xylanibacter</taxon>
    </lineage>
</organism>
<dbReference type="Gene3D" id="2.60.40.10">
    <property type="entry name" value="Immunoglobulins"/>
    <property type="match status" value="2"/>
</dbReference>
<sequence length="578" mass="63259">MLGRADVAAQIYWGYSDNIILNGIGIGQNTTVSGAIYIPSEVAELYKGKKATAVRVGLYNSVSELKVFITEDLDGTPETEKTFGSQKTGVASFSFDDAYVISGKGFYVGYSCVGINPIGRSSIYNVNGCWVKDGDNAWIDYAGNEEYKYNALNIAVRIEGEDLPEDARLIVNNETLVKPGEGFKLTAKLENLSTKAIKGYKVEYNIDNGETQTIEKTTYLTGGSSTSFSIDVPAINEFGMHTVNMKLVSVNGIEDANPVNNDVVAYIKVTENSFVRRMVVEEGTGTWCGWCPKGIVAFEYMDEKYPDTFIGIAAHDRDVFSEDTYAPIQNYFDSYPNCIINRDPQKVCSPLSGNLESEYKNLVRDQAVASMVTSANLEDNVVHAKVTATFANPGKDLDYRIAFVILEDSITGVTQANAYAGGANGEMGGFENLPNPAPIKFNHVARGIFDYNGIENSMPSEVEVGEFYDFTKDIELPRVQSTKYLSIVALLINGKTGIIDNAAKAHIETGATDIRNNEITNVSIYVTPEGTICCSEEGKLEVFNLQGIQVSGHNLTHGVYIVKHTSESGQTTMRKIRF</sequence>
<evidence type="ECO:0000313" key="1">
    <source>
        <dbReference type="EMBL" id="KOO69011.1"/>
    </source>
</evidence>
<dbReference type="Proteomes" id="UP000036951">
    <property type="component" value="Unassembled WGS sequence"/>
</dbReference>
<evidence type="ECO:0000313" key="2">
    <source>
        <dbReference type="Proteomes" id="UP000036951"/>
    </source>
</evidence>
<proteinExistence type="predicted"/>
<gene>
    <name evidence="1" type="ORF">ACU52_04930</name>
</gene>